<dbReference type="Pfam" id="PF00015">
    <property type="entry name" value="MCPsignal"/>
    <property type="match status" value="1"/>
</dbReference>
<evidence type="ECO:0000256" key="1">
    <source>
        <dbReference type="ARBA" id="ARBA00004651"/>
    </source>
</evidence>
<dbReference type="InterPro" id="IPR004089">
    <property type="entry name" value="MCPsignal_dom"/>
</dbReference>
<dbReference type="InterPro" id="IPR003660">
    <property type="entry name" value="HAMP_dom"/>
</dbReference>
<organism evidence="13">
    <name type="scientific">Proteinivorax tanatarense</name>
    <dbReference type="NCBI Taxonomy" id="1260629"/>
    <lineage>
        <taxon>Bacteria</taxon>
        <taxon>Bacillati</taxon>
        <taxon>Bacillota</taxon>
        <taxon>Clostridia</taxon>
        <taxon>Eubacteriales</taxon>
        <taxon>Proteinivoracaceae</taxon>
        <taxon>Proteinivorax</taxon>
    </lineage>
</organism>
<feature type="transmembrane region" description="Helical" evidence="10">
    <location>
        <begin position="295"/>
        <end position="317"/>
    </location>
</feature>
<evidence type="ECO:0000256" key="3">
    <source>
        <dbReference type="ARBA" id="ARBA00022692"/>
    </source>
</evidence>
<dbReference type="InterPro" id="IPR029151">
    <property type="entry name" value="Sensor-like_sf"/>
</dbReference>
<keyword evidence="4 10" id="KW-1133">Transmembrane helix</keyword>
<dbReference type="Gene3D" id="3.30.450.20">
    <property type="entry name" value="PAS domain"/>
    <property type="match status" value="1"/>
</dbReference>
<dbReference type="SUPFAM" id="SSF103190">
    <property type="entry name" value="Sensory domain-like"/>
    <property type="match status" value="1"/>
</dbReference>
<evidence type="ECO:0000256" key="8">
    <source>
        <dbReference type="PROSITE-ProRule" id="PRU00284"/>
    </source>
</evidence>
<evidence type="ECO:0000259" key="11">
    <source>
        <dbReference type="PROSITE" id="PS50111"/>
    </source>
</evidence>
<feature type="domain" description="HAMP" evidence="12">
    <location>
        <begin position="319"/>
        <end position="374"/>
    </location>
</feature>
<evidence type="ECO:0000256" key="5">
    <source>
        <dbReference type="ARBA" id="ARBA00023136"/>
    </source>
</evidence>
<dbReference type="PANTHER" id="PTHR32089">
    <property type="entry name" value="METHYL-ACCEPTING CHEMOTAXIS PROTEIN MCPB"/>
    <property type="match status" value="1"/>
</dbReference>
<feature type="transmembrane region" description="Helical" evidence="10">
    <location>
        <begin position="12"/>
        <end position="34"/>
    </location>
</feature>
<evidence type="ECO:0000259" key="12">
    <source>
        <dbReference type="PROSITE" id="PS50885"/>
    </source>
</evidence>
<feature type="coiled-coil region" evidence="9">
    <location>
        <begin position="614"/>
        <end position="676"/>
    </location>
</feature>
<keyword evidence="2" id="KW-1003">Cell membrane</keyword>
<accession>A0AAU7VKC4</accession>
<sequence length="679" mass="74784">MKKVNSLNFRLVVIPLLVVILGVTAIAGMSFYLVRDQIFADMEREGYSRAEDYIQRIEDSIISIETIESLLEEEILNTATVVNRELDTLDNTRLEEIAEDLGVYAINVFDTNGEVVFSNLETNREGTQAPPEHVIFEMMNDNIPQYIEEVRASQGEDSDNAEHFKFGYLLNDNNGVIQVGIEADVINDLTESSSHQSIVEGLALDEEIEYVYFADLDMQVTAHSDKERVGVDIESDDGIKKAILEQERTAEQILYTEDEIPVYDVIVPVVIDDEAIGALNIGFSMDRINNTVGSFLMLIMIIAVLVIIILGATLIYFSNNSVKKLKKVKNYVKQLGKGDLKTEIDASLLKDKSELGEIAEELNRTQHSIKKIISDIIESSRSLAESSKVLDGTSENFSHSSEEVTKSVEQIAHSASEQAEETQKGASNIQNLGRIMEQNKENMEVLNESARRISEVKDDGITTVTALVENAQGSEKATQNVSQLINKTNDSAITITEAIQKIGDIAGQTNLLALNASIEAARAGEAGKGFAVVADEIRKLAEQSTSFSEEITNVISTLSEESQMGVSTVKELERTMTTQLESVEQTNAKFESIASALNEMEEIITDVNASSEEIDQKRKAIADIIENLSAISEENAASSEEVSASMQSQASSIEEISQSSENLSELAAKMKEKVEQFII</sequence>
<evidence type="ECO:0000256" key="7">
    <source>
        <dbReference type="ARBA" id="ARBA00029447"/>
    </source>
</evidence>
<dbReference type="Gene3D" id="1.10.287.950">
    <property type="entry name" value="Methyl-accepting chemotaxis protein"/>
    <property type="match status" value="1"/>
</dbReference>
<comment type="similarity">
    <text evidence="7">Belongs to the methyl-accepting chemotaxis (MCP) protein family.</text>
</comment>
<evidence type="ECO:0000256" key="9">
    <source>
        <dbReference type="SAM" id="Coils"/>
    </source>
</evidence>
<dbReference type="GO" id="GO:0007165">
    <property type="term" value="P:signal transduction"/>
    <property type="evidence" value="ECO:0007669"/>
    <property type="project" value="UniProtKB-KW"/>
</dbReference>
<dbReference type="Pfam" id="PF17203">
    <property type="entry name" value="sCache_3_2"/>
    <property type="match status" value="1"/>
</dbReference>
<dbReference type="GO" id="GO:0005886">
    <property type="term" value="C:plasma membrane"/>
    <property type="evidence" value="ECO:0007669"/>
    <property type="project" value="UniProtKB-SubCell"/>
</dbReference>
<name>A0AAU7VKC4_9FIRM</name>
<evidence type="ECO:0000313" key="13">
    <source>
        <dbReference type="EMBL" id="XBX74405.1"/>
    </source>
</evidence>
<dbReference type="PANTHER" id="PTHR32089:SF112">
    <property type="entry name" value="LYSOZYME-LIKE PROTEIN-RELATED"/>
    <property type="match status" value="1"/>
</dbReference>
<reference evidence="13" key="2">
    <citation type="submission" date="2024-06" db="EMBL/GenBank/DDBJ databases">
        <authorList>
            <person name="Petrova K.O."/>
            <person name="Toshchakov S.V."/>
            <person name="Boltjanskaja Y.V."/>
            <person name="Kevbrin V."/>
        </authorList>
    </citation>
    <scope>NUCLEOTIDE SEQUENCE</scope>
    <source>
        <strain evidence="13">Z-910T</strain>
    </source>
</reference>
<dbReference type="SMART" id="SM00283">
    <property type="entry name" value="MA"/>
    <property type="match status" value="1"/>
</dbReference>
<dbReference type="AlphaFoldDB" id="A0AAU7VKC4"/>
<keyword evidence="3 10" id="KW-0812">Transmembrane</keyword>
<dbReference type="PROSITE" id="PS50111">
    <property type="entry name" value="CHEMOTAXIS_TRANSDUC_2"/>
    <property type="match status" value="1"/>
</dbReference>
<dbReference type="SMART" id="SM00304">
    <property type="entry name" value="HAMP"/>
    <property type="match status" value="1"/>
</dbReference>
<proteinExistence type="inferred from homology"/>
<dbReference type="PROSITE" id="PS50885">
    <property type="entry name" value="HAMP"/>
    <property type="match status" value="1"/>
</dbReference>
<evidence type="ECO:0000256" key="6">
    <source>
        <dbReference type="ARBA" id="ARBA00023224"/>
    </source>
</evidence>
<comment type="subcellular location">
    <subcellularLocation>
        <location evidence="1">Cell membrane</location>
        <topology evidence="1">Multi-pass membrane protein</topology>
    </subcellularLocation>
</comment>
<protein>
    <submittedName>
        <fullName evidence="13">Methyl-accepting chemotaxis protein</fullName>
    </submittedName>
</protein>
<keyword evidence="6 8" id="KW-0807">Transducer</keyword>
<gene>
    <name evidence="13" type="ORF">PRVXT_002440</name>
</gene>
<feature type="domain" description="Methyl-accepting transducer" evidence="11">
    <location>
        <begin position="393"/>
        <end position="650"/>
    </location>
</feature>
<evidence type="ECO:0000256" key="10">
    <source>
        <dbReference type="SAM" id="Phobius"/>
    </source>
</evidence>
<reference evidence="13" key="1">
    <citation type="journal article" date="2013" name="Extremophiles">
        <title>Proteinivorax tanatarense gen. nov., sp. nov., an anaerobic, haloalkaliphilic, proteolytic bacterium isolated from a decaying algal bloom, and proposal of Proteinivoraceae fam. nov.</title>
        <authorList>
            <person name="Kevbrin V."/>
            <person name="Boltyanskaya Y."/>
            <person name="Zhilina T."/>
            <person name="Kolganova T."/>
            <person name="Lavrentjeva E."/>
            <person name="Kuznetsov B."/>
        </authorList>
    </citation>
    <scope>NUCLEOTIDE SEQUENCE</scope>
    <source>
        <strain evidence="13">Z-910T</strain>
    </source>
</reference>
<dbReference type="RefSeq" id="WP_350343159.1">
    <property type="nucleotide sequence ID" value="NZ_CP158367.1"/>
</dbReference>
<keyword evidence="9" id="KW-0175">Coiled coil</keyword>
<evidence type="ECO:0000256" key="4">
    <source>
        <dbReference type="ARBA" id="ARBA00022989"/>
    </source>
</evidence>
<dbReference type="EMBL" id="CP158367">
    <property type="protein sequence ID" value="XBX74405.1"/>
    <property type="molecule type" value="Genomic_DNA"/>
</dbReference>
<dbReference type="Gene3D" id="6.10.340.10">
    <property type="match status" value="1"/>
</dbReference>
<evidence type="ECO:0000256" key="2">
    <source>
        <dbReference type="ARBA" id="ARBA00022475"/>
    </source>
</evidence>
<keyword evidence="5 10" id="KW-0472">Membrane</keyword>
<dbReference type="SUPFAM" id="SSF58104">
    <property type="entry name" value="Methyl-accepting chemotaxis protein (MCP) signaling domain"/>
    <property type="match status" value="1"/>
</dbReference>
<dbReference type="InterPro" id="IPR033463">
    <property type="entry name" value="sCache_3"/>
</dbReference>